<feature type="region of interest" description="Disordered" evidence="2">
    <location>
        <begin position="813"/>
        <end position="861"/>
    </location>
</feature>
<feature type="domain" description="FH2" evidence="3">
    <location>
        <begin position="360"/>
        <end position="819"/>
    </location>
</feature>
<comment type="caution">
    <text evidence="4">The sequence shown here is derived from an EMBL/GenBank/DDBJ whole genome shotgun (WGS) entry which is preliminary data.</text>
</comment>
<feature type="region of interest" description="Disordered" evidence="2">
    <location>
        <begin position="373"/>
        <end position="401"/>
    </location>
</feature>
<feature type="region of interest" description="Disordered" evidence="2">
    <location>
        <begin position="84"/>
        <end position="140"/>
    </location>
</feature>
<evidence type="ECO:0000313" key="4">
    <source>
        <dbReference type="EMBL" id="KXZ54482.1"/>
    </source>
</evidence>
<feature type="compositionally biased region" description="Polar residues" evidence="2">
    <location>
        <begin position="373"/>
        <end position="388"/>
    </location>
</feature>
<sequence length="861" mass="89795">MGRYAVQFSDDEEDDLVVAAEVFLRQQSGEAGTEGRSLDEATSQAKYGTDAVGATSVSFAVCSGLDGVPGTPRAEVATHVERRLVFDTPRSDEEADTLSSSDASQDSGASGGGSPVEQHQGSSGGAPAGTLPGHGQAGSRSVELDLWEDAVNPHEVQGLEDVPLDLLLPEAADLDELIAAAEGMAAAEQTATGDGAEEDAASEVASVSGSAPGPATRAQARHQAVRRSHAENPEKPAAAPIAPLARWLLDGLSFLSPLGPSKVPLSPATMALTRKEASVVPMVAPGTVAPVCVSRVRRRALNAALLGALGSDADGDGSEQLDSPQTPTHSAGLIRDGGVTEAYDVAASAVRGGPGAPSGSYAADRAAQGVNQRSYSNAWTSSHASGSEAQPVPAKSQPSLDKERRSQLCTLFALSENAAVLARLKSKADAGSGAPIEGAVPSVVRLVDHTRAHNISIVLSGIRMTPEALHDAIMQLDSSALEADQLRALLRGAPRSQELADLQAYLQASAPTSRAANRSKECGHLGVHPRYPGVSNPDILGMVEKFFLEVGRVPWLEQRLSAMALMKGFDGAEQQVKELVEVVDRAVHAVRESTTLRMLLGHILAVGNTLNEGTVRAEAAGYKLDALLSLAAIKAADRSTSLLHWMVEDLHGEAPELASMPVQLGLPVKAAANVQLSNLSGLVDELRGGVELMAGQVEALEGVVAQHGHEGPTPGEQAGPEEDAARRSLADRLFLDRCRAFLAVARPRCAALEALQVNCVRGLRELAKFFQDEFDPKDPSRQLQQLRDFLAALEKVLGAIAADKARKAREEAMSKASAAWRRSTAGAASSNATAGTSRNTVAASAQGESGEEATSRRVPQV</sequence>
<feature type="compositionally biased region" description="Polar residues" evidence="2">
    <location>
        <begin position="320"/>
        <end position="329"/>
    </location>
</feature>
<protein>
    <recommendedName>
        <fullName evidence="1">Formin-like protein</fullName>
    </recommendedName>
</protein>
<dbReference type="Proteomes" id="UP000075714">
    <property type="component" value="Unassembled WGS sequence"/>
</dbReference>
<dbReference type="STRING" id="33097.A0A150GXR0"/>
<dbReference type="EMBL" id="LSYV01000005">
    <property type="protein sequence ID" value="KXZ54482.1"/>
    <property type="molecule type" value="Genomic_DNA"/>
</dbReference>
<dbReference type="SMART" id="SM00498">
    <property type="entry name" value="FH2"/>
    <property type="match status" value="1"/>
</dbReference>
<gene>
    <name evidence="4" type="ORF">GPECTOR_4g547</name>
</gene>
<proteinExistence type="inferred from homology"/>
<evidence type="ECO:0000313" key="5">
    <source>
        <dbReference type="Proteomes" id="UP000075714"/>
    </source>
</evidence>
<comment type="similarity">
    <text evidence="1">Belongs to the formin-like family.</text>
</comment>
<accession>A0A150GXR0</accession>
<dbReference type="OrthoDB" id="1668162at2759"/>
<keyword evidence="5" id="KW-1185">Reference proteome</keyword>
<evidence type="ECO:0000259" key="3">
    <source>
        <dbReference type="PROSITE" id="PS51444"/>
    </source>
</evidence>
<dbReference type="Gene3D" id="1.20.58.2220">
    <property type="entry name" value="Formin, FH2 domain"/>
    <property type="match status" value="1"/>
</dbReference>
<feature type="region of interest" description="Disordered" evidence="2">
    <location>
        <begin position="188"/>
        <end position="237"/>
    </location>
</feature>
<dbReference type="SUPFAM" id="SSF101447">
    <property type="entry name" value="Formin homology 2 domain (FH2 domain)"/>
    <property type="match status" value="1"/>
</dbReference>
<dbReference type="Pfam" id="PF02181">
    <property type="entry name" value="FH2"/>
    <property type="match status" value="1"/>
</dbReference>
<feature type="region of interest" description="Disordered" evidence="2">
    <location>
        <begin position="311"/>
        <end position="334"/>
    </location>
</feature>
<reference evidence="5" key="1">
    <citation type="journal article" date="2016" name="Nat. Commun.">
        <title>The Gonium pectorale genome demonstrates co-option of cell cycle regulation during the evolution of multicellularity.</title>
        <authorList>
            <person name="Hanschen E.R."/>
            <person name="Marriage T.N."/>
            <person name="Ferris P.J."/>
            <person name="Hamaji T."/>
            <person name="Toyoda A."/>
            <person name="Fujiyama A."/>
            <person name="Neme R."/>
            <person name="Noguchi H."/>
            <person name="Minakuchi Y."/>
            <person name="Suzuki M."/>
            <person name="Kawai-Toyooka H."/>
            <person name="Smith D.R."/>
            <person name="Sparks H."/>
            <person name="Anderson J."/>
            <person name="Bakaric R."/>
            <person name="Luria V."/>
            <person name="Karger A."/>
            <person name="Kirschner M.W."/>
            <person name="Durand P.M."/>
            <person name="Michod R.E."/>
            <person name="Nozaki H."/>
            <person name="Olson B.J."/>
        </authorList>
    </citation>
    <scope>NUCLEOTIDE SEQUENCE [LARGE SCALE GENOMIC DNA]</scope>
    <source>
        <strain evidence="5">NIES-2863</strain>
    </source>
</reference>
<feature type="compositionally biased region" description="Low complexity" evidence="2">
    <location>
        <begin position="821"/>
        <end position="848"/>
    </location>
</feature>
<name>A0A150GXR0_GONPE</name>
<feature type="compositionally biased region" description="Low complexity" evidence="2">
    <location>
        <begin position="202"/>
        <end position="211"/>
    </location>
</feature>
<feature type="compositionally biased region" description="Low complexity" evidence="2">
    <location>
        <begin position="99"/>
        <end position="108"/>
    </location>
</feature>
<dbReference type="PROSITE" id="PS51444">
    <property type="entry name" value="FH2"/>
    <property type="match status" value="1"/>
</dbReference>
<dbReference type="AlphaFoldDB" id="A0A150GXR0"/>
<dbReference type="InterPro" id="IPR015425">
    <property type="entry name" value="FH2_Formin"/>
</dbReference>
<evidence type="ECO:0000256" key="2">
    <source>
        <dbReference type="SAM" id="MobiDB-lite"/>
    </source>
</evidence>
<dbReference type="PANTHER" id="PTHR45725:SF1">
    <property type="entry name" value="DISHEVELLED ASSOCIATED ACTIVATOR OF MORPHOGENESIS, ISOFORM D"/>
    <property type="match status" value="1"/>
</dbReference>
<evidence type="ECO:0000256" key="1">
    <source>
        <dbReference type="RuleBase" id="RU361260"/>
    </source>
</evidence>
<dbReference type="InterPro" id="IPR042201">
    <property type="entry name" value="FH2_Formin_sf"/>
</dbReference>
<dbReference type="InterPro" id="IPR051425">
    <property type="entry name" value="Formin_Homology"/>
</dbReference>
<organism evidence="4 5">
    <name type="scientific">Gonium pectorale</name>
    <name type="common">Green alga</name>
    <dbReference type="NCBI Taxonomy" id="33097"/>
    <lineage>
        <taxon>Eukaryota</taxon>
        <taxon>Viridiplantae</taxon>
        <taxon>Chlorophyta</taxon>
        <taxon>core chlorophytes</taxon>
        <taxon>Chlorophyceae</taxon>
        <taxon>CS clade</taxon>
        <taxon>Chlamydomonadales</taxon>
        <taxon>Volvocaceae</taxon>
        <taxon>Gonium</taxon>
    </lineage>
</organism>
<dbReference type="PANTHER" id="PTHR45725">
    <property type="entry name" value="FORMIN HOMOLOGY 2 FAMILY MEMBER"/>
    <property type="match status" value="1"/>
</dbReference>